<dbReference type="SUPFAM" id="SSF55874">
    <property type="entry name" value="ATPase domain of HSP90 chaperone/DNA topoisomerase II/histidine kinase"/>
    <property type="match status" value="1"/>
</dbReference>
<evidence type="ECO:0000256" key="3">
    <source>
        <dbReference type="ARBA" id="ARBA00022679"/>
    </source>
</evidence>
<dbReference type="GO" id="GO:0004673">
    <property type="term" value="F:protein histidine kinase activity"/>
    <property type="evidence" value="ECO:0007669"/>
    <property type="project" value="UniProtKB-EC"/>
</dbReference>
<dbReference type="SMART" id="SM00387">
    <property type="entry name" value="HATPase_c"/>
    <property type="match status" value="1"/>
</dbReference>
<name>A0A0P9H127_9CHLR</name>
<dbReference type="EC" id="2.7.13.3" evidence="2"/>
<dbReference type="Proteomes" id="UP000050509">
    <property type="component" value="Unassembled WGS sequence"/>
</dbReference>
<dbReference type="InterPro" id="IPR005467">
    <property type="entry name" value="His_kinase_dom"/>
</dbReference>
<dbReference type="InterPro" id="IPR003594">
    <property type="entry name" value="HATPase_dom"/>
</dbReference>
<reference evidence="7 8" key="1">
    <citation type="submission" date="2015-09" db="EMBL/GenBank/DDBJ databases">
        <title>Draft genome sequence of Kouleothrix aurantiaca JCM 19913.</title>
        <authorList>
            <person name="Hemp J."/>
        </authorList>
    </citation>
    <scope>NUCLEOTIDE SEQUENCE [LARGE SCALE GENOMIC DNA]</scope>
    <source>
        <strain evidence="7 8">COM-B</strain>
    </source>
</reference>
<keyword evidence="3" id="KW-0808">Transferase</keyword>
<evidence type="ECO:0000259" key="6">
    <source>
        <dbReference type="PROSITE" id="PS50109"/>
    </source>
</evidence>
<evidence type="ECO:0000256" key="5">
    <source>
        <dbReference type="ARBA" id="ARBA00023012"/>
    </source>
</evidence>
<dbReference type="InterPro" id="IPR036890">
    <property type="entry name" value="HATPase_C_sf"/>
</dbReference>
<dbReference type="Gene3D" id="3.30.565.10">
    <property type="entry name" value="Histidine kinase-like ATPase, C-terminal domain"/>
    <property type="match status" value="1"/>
</dbReference>
<accession>A0A0P9H127</accession>
<evidence type="ECO:0000256" key="1">
    <source>
        <dbReference type="ARBA" id="ARBA00000085"/>
    </source>
</evidence>
<dbReference type="PROSITE" id="PS50109">
    <property type="entry name" value="HIS_KIN"/>
    <property type="match status" value="1"/>
</dbReference>
<proteinExistence type="predicted"/>
<feature type="non-terminal residue" evidence="7">
    <location>
        <position position="1"/>
    </location>
</feature>
<dbReference type="AlphaFoldDB" id="A0A0P9H127"/>
<sequence>LNTVLDVRRLEVGRMELDLVPISIADLLEHALEPMKALIQHNKQILRRWIGENLPVVAGDPRLLQRVVENFLGNAIKFASLEGELEVGAYYNADTGCVRVWVGDNGPGVPEVLRERIFEKYSQAPGEERRGTGLGLAFCNLVIAAHNGRIGMDDRPGEGSIFWFDLPAQAKDEETPHAK</sequence>
<dbReference type="Pfam" id="PF02518">
    <property type="entry name" value="HATPase_c"/>
    <property type="match status" value="1"/>
</dbReference>
<keyword evidence="5" id="KW-0902">Two-component regulatory system</keyword>
<evidence type="ECO:0000313" key="8">
    <source>
        <dbReference type="Proteomes" id="UP000050509"/>
    </source>
</evidence>
<organism evidence="7 8">
    <name type="scientific">Kouleothrix aurantiaca</name>
    <dbReference type="NCBI Taxonomy" id="186479"/>
    <lineage>
        <taxon>Bacteria</taxon>
        <taxon>Bacillati</taxon>
        <taxon>Chloroflexota</taxon>
        <taxon>Chloroflexia</taxon>
        <taxon>Chloroflexales</taxon>
        <taxon>Roseiflexineae</taxon>
        <taxon>Roseiflexaceae</taxon>
        <taxon>Kouleothrix</taxon>
    </lineage>
</organism>
<dbReference type="PANTHER" id="PTHR43047">
    <property type="entry name" value="TWO-COMPONENT HISTIDINE PROTEIN KINASE"/>
    <property type="match status" value="1"/>
</dbReference>
<evidence type="ECO:0000256" key="2">
    <source>
        <dbReference type="ARBA" id="ARBA00012438"/>
    </source>
</evidence>
<dbReference type="CDD" id="cd00075">
    <property type="entry name" value="HATPase"/>
    <property type="match status" value="1"/>
</dbReference>
<keyword evidence="8" id="KW-1185">Reference proteome</keyword>
<protein>
    <recommendedName>
        <fullName evidence="2">histidine kinase</fullName>
        <ecNumber evidence="2">2.7.13.3</ecNumber>
    </recommendedName>
</protein>
<dbReference type="EMBL" id="LJCR01003302">
    <property type="protein sequence ID" value="KPV47720.1"/>
    <property type="molecule type" value="Genomic_DNA"/>
</dbReference>
<comment type="catalytic activity">
    <reaction evidence="1">
        <text>ATP + protein L-histidine = ADP + protein N-phospho-L-histidine.</text>
        <dbReference type="EC" id="2.7.13.3"/>
    </reaction>
</comment>
<feature type="domain" description="Histidine kinase" evidence="6">
    <location>
        <begin position="1"/>
        <end position="170"/>
    </location>
</feature>
<dbReference type="InterPro" id="IPR004358">
    <property type="entry name" value="Sig_transdc_His_kin-like_C"/>
</dbReference>
<evidence type="ECO:0000313" key="7">
    <source>
        <dbReference type="EMBL" id="KPV47720.1"/>
    </source>
</evidence>
<gene>
    <name evidence="7" type="ORF">SE17_41930</name>
</gene>
<evidence type="ECO:0000256" key="4">
    <source>
        <dbReference type="ARBA" id="ARBA00022777"/>
    </source>
</evidence>
<keyword evidence="4" id="KW-0418">Kinase</keyword>
<comment type="caution">
    <text evidence="7">The sequence shown here is derived from an EMBL/GenBank/DDBJ whole genome shotgun (WGS) entry which is preliminary data.</text>
</comment>
<dbReference type="GO" id="GO:0000160">
    <property type="term" value="P:phosphorelay signal transduction system"/>
    <property type="evidence" value="ECO:0007669"/>
    <property type="project" value="UniProtKB-KW"/>
</dbReference>
<dbReference type="PRINTS" id="PR00344">
    <property type="entry name" value="BCTRLSENSOR"/>
</dbReference>